<proteinExistence type="predicted"/>
<evidence type="ECO:0000313" key="1">
    <source>
        <dbReference type="EMBL" id="ETW16975.1"/>
    </source>
</evidence>
<sequence length="115" mass="13955">MEKFTSLHSFFNSFFSTSLKTIFKKFRYENISKNVIENITRTGTFCRTLLPLFIPLSIYQYIRQTDKDRYSEELFLQYVKGEEIKKKDPHFLIENDDKNWRIKYDLYLIDKAVNS</sequence>
<reference evidence="1 2" key="1">
    <citation type="submission" date="2013-02" db="EMBL/GenBank/DDBJ databases">
        <title>The Genome Annotation of Plasmodium falciparum Vietnam Oak-Knoll (FVO).</title>
        <authorList>
            <consortium name="The Broad Institute Genome Sequencing Platform"/>
            <consortium name="The Broad Institute Genome Sequencing Center for Infectious Disease"/>
            <person name="Neafsey D."/>
            <person name="Hoffman S."/>
            <person name="Volkman S."/>
            <person name="Rosenthal P."/>
            <person name="Walker B."/>
            <person name="Young S.K."/>
            <person name="Zeng Q."/>
            <person name="Gargeya S."/>
            <person name="Fitzgerald M."/>
            <person name="Haas B."/>
            <person name="Abouelleil A."/>
            <person name="Allen A.W."/>
            <person name="Alvarado L."/>
            <person name="Arachchi H.M."/>
            <person name="Berlin A.M."/>
            <person name="Chapman S.B."/>
            <person name="Gainer-Dewar J."/>
            <person name="Goldberg J."/>
            <person name="Griggs A."/>
            <person name="Gujja S."/>
            <person name="Hansen M."/>
            <person name="Howarth C."/>
            <person name="Imamovic A."/>
            <person name="Ireland A."/>
            <person name="Larimer J."/>
            <person name="McCowan C."/>
            <person name="Murphy C."/>
            <person name="Pearson M."/>
            <person name="Poon T.W."/>
            <person name="Priest M."/>
            <person name="Roberts A."/>
            <person name="Saif S."/>
            <person name="Shea T."/>
            <person name="Sisk P."/>
            <person name="Sykes S."/>
            <person name="Wortman J."/>
            <person name="Nusbaum C."/>
            <person name="Birren B."/>
        </authorList>
    </citation>
    <scope>NUCLEOTIDE SEQUENCE [LARGE SCALE GENOMIC DNA]</scope>
    <source>
        <strain evidence="2">Vietnam Oak-Knoll (FVO)</strain>
    </source>
</reference>
<name>A0A024V427_PLAFA</name>
<accession>A0A024V427</accession>
<gene>
    <name evidence="1" type="ORF">PFFVO_04080</name>
</gene>
<dbReference type="OrthoDB" id="429145at2759"/>
<reference evidence="1 2" key="2">
    <citation type="submission" date="2013-02" db="EMBL/GenBank/DDBJ databases">
        <title>The Genome Sequence of Plasmodium falciparum Vietnam Oak-Knoll (FVO).</title>
        <authorList>
            <consortium name="The Broad Institute Genome Sequencing Platform"/>
            <consortium name="The Broad Institute Genome Sequencing Center for Infectious Disease"/>
            <person name="Neafsey D."/>
            <person name="Cheeseman I."/>
            <person name="Volkman S."/>
            <person name="Adams J."/>
            <person name="Walker B."/>
            <person name="Young S.K."/>
            <person name="Zeng Q."/>
            <person name="Gargeya S."/>
            <person name="Fitzgerald M."/>
            <person name="Haas B."/>
            <person name="Abouelleil A."/>
            <person name="Alvarado L."/>
            <person name="Arachchi H.M."/>
            <person name="Berlin A.M."/>
            <person name="Chapman S.B."/>
            <person name="Dewar J."/>
            <person name="Goldberg J."/>
            <person name="Griggs A."/>
            <person name="Gujja S."/>
            <person name="Hansen M."/>
            <person name="Howarth C."/>
            <person name="Imamovic A."/>
            <person name="Larimer J."/>
            <person name="McCowan C."/>
            <person name="Murphy C."/>
            <person name="Neiman D."/>
            <person name="Pearson M."/>
            <person name="Priest M."/>
            <person name="Roberts A."/>
            <person name="Saif S."/>
            <person name="Shea T."/>
            <person name="Sisk P."/>
            <person name="Sykes S."/>
            <person name="Wortman J."/>
            <person name="Nusbaum C."/>
            <person name="Birren B."/>
        </authorList>
    </citation>
    <scope>NUCLEOTIDE SEQUENCE [LARGE SCALE GENOMIC DNA]</scope>
    <source>
        <strain evidence="2">Vietnam Oak-Knoll (FVO)</strain>
    </source>
</reference>
<dbReference type="Proteomes" id="UP000030690">
    <property type="component" value="Unassembled WGS sequence"/>
</dbReference>
<dbReference type="AlphaFoldDB" id="A0A024V427"/>
<protein>
    <submittedName>
        <fullName evidence="1">Uncharacterized protein</fullName>
    </submittedName>
</protein>
<evidence type="ECO:0000313" key="2">
    <source>
        <dbReference type="Proteomes" id="UP000030690"/>
    </source>
</evidence>
<organism evidence="1 2">
    <name type="scientific">Plasmodium falciparum Vietnam Oak-Knoll</name>
    <name type="common">FVO</name>
    <dbReference type="NCBI Taxonomy" id="1036723"/>
    <lineage>
        <taxon>Eukaryota</taxon>
        <taxon>Sar</taxon>
        <taxon>Alveolata</taxon>
        <taxon>Apicomplexa</taxon>
        <taxon>Aconoidasida</taxon>
        <taxon>Haemosporida</taxon>
        <taxon>Plasmodiidae</taxon>
        <taxon>Plasmodium</taxon>
        <taxon>Plasmodium (Laverania)</taxon>
    </lineage>
</organism>
<dbReference type="EMBL" id="KI925135">
    <property type="protein sequence ID" value="ETW16975.1"/>
    <property type="molecule type" value="Genomic_DNA"/>
</dbReference>